<evidence type="ECO:0000259" key="5">
    <source>
        <dbReference type="PROSITE" id="PS50222"/>
    </source>
</evidence>
<reference evidence="7" key="1">
    <citation type="journal article" date="2015" name="PLoS Genet.">
        <title>Genome Sequence and Transcriptome Analyses of Chrysochromulina tobin: Metabolic Tools for Enhanced Algal Fitness in the Prominent Order Prymnesiales (Haptophyceae).</title>
        <authorList>
            <person name="Hovde B.T."/>
            <person name="Deodato C.R."/>
            <person name="Hunsperger H.M."/>
            <person name="Ryken S.A."/>
            <person name="Yost W."/>
            <person name="Jha R.K."/>
            <person name="Patterson J."/>
            <person name="Monnat R.J. Jr."/>
            <person name="Barlow S.B."/>
            <person name="Starkenburg S.R."/>
            <person name="Cattolico R.A."/>
        </authorList>
    </citation>
    <scope>NUCLEOTIDE SEQUENCE</scope>
    <source>
        <strain evidence="7">CCMP291</strain>
    </source>
</reference>
<dbReference type="AlphaFoldDB" id="A0A0M0JHX2"/>
<dbReference type="InterPro" id="IPR002048">
    <property type="entry name" value="EF_hand_dom"/>
</dbReference>
<dbReference type="PANTHER" id="PTHR34524:SF6">
    <property type="entry name" value="CALCYPHOSINE LIKE"/>
    <property type="match status" value="1"/>
</dbReference>
<dbReference type="SUPFAM" id="SSF47473">
    <property type="entry name" value="EF-hand"/>
    <property type="match status" value="1"/>
</dbReference>
<dbReference type="PANTHER" id="PTHR34524">
    <property type="entry name" value="CALCYPHOSIN"/>
    <property type="match status" value="1"/>
</dbReference>
<keyword evidence="3" id="KW-0106">Calcium</keyword>
<feature type="region of interest" description="Disordered" evidence="4">
    <location>
        <begin position="1"/>
        <end position="20"/>
    </location>
</feature>
<protein>
    <submittedName>
        <fullName evidence="6">Outer dynein arm docking complex 3</fullName>
    </submittedName>
</protein>
<comment type="caution">
    <text evidence="6">The sequence shown here is derived from an EMBL/GenBank/DDBJ whole genome shotgun (WGS) entry which is preliminary data.</text>
</comment>
<evidence type="ECO:0000256" key="4">
    <source>
        <dbReference type="SAM" id="MobiDB-lite"/>
    </source>
</evidence>
<sequence>MASKREEAEEKKRREKERQEFKAAQELESLRRTFKRINKCGDGKLSASDLVQEFEFLGHKVSEKEAALTVWEVDDDNDGKVDWDEFRTTFFRVRDDESNCEPRRLFNLVDFLMLDKNHSGSVDMDECITLLYSRFGKDSVENHLSAMKAEDHPSLRADAANEKNVNFSFFAEIQHRCMRQMLGSVIKSGGTAVPQVKGLGFISDPHMKHLM</sequence>
<organism evidence="6 7">
    <name type="scientific">Chrysochromulina tobinii</name>
    <dbReference type="NCBI Taxonomy" id="1460289"/>
    <lineage>
        <taxon>Eukaryota</taxon>
        <taxon>Haptista</taxon>
        <taxon>Haptophyta</taxon>
        <taxon>Prymnesiophyceae</taxon>
        <taxon>Prymnesiales</taxon>
        <taxon>Chrysochromulinaceae</taxon>
        <taxon>Chrysochromulina</taxon>
    </lineage>
</organism>
<evidence type="ECO:0000256" key="1">
    <source>
        <dbReference type="ARBA" id="ARBA00022723"/>
    </source>
</evidence>
<keyword evidence="2" id="KW-0677">Repeat</keyword>
<dbReference type="Gene3D" id="1.10.238.10">
    <property type="entry name" value="EF-hand"/>
    <property type="match status" value="1"/>
</dbReference>
<dbReference type="OrthoDB" id="26525at2759"/>
<evidence type="ECO:0000313" key="7">
    <source>
        <dbReference type="Proteomes" id="UP000037460"/>
    </source>
</evidence>
<keyword evidence="1" id="KW-0479">Metal-binding</keyword>
<dbReference type="EMBL" id="JWZX01002911">
    <property type="protein sequence ID" value="KOO25932.1"/>
    <property type="molecule type" value="Genomic_DNA"/>
</dbReference>
<dbReference type="PROSITE" id="PS50222">
    <property type="entry name" value="EF_HAND_2"/>
    <property type="match status" value="2"/>
</dbReference>
<dbReference type="PROSITE" id="PS00018">
    <property type="entry name" value="EF_HAND_1"/>
    <property type="match status" value="1"/>
</dbReference>
<dbReference type="Pfam" id="PF13499">
    <property type="entry name" value="EF-hand_7"/>
    <property type="match status" value="1"/>
</dbReference>
<dbReference type="InterPro" id="IPR018247">
    <property type="entry name" value="EF_Hand_1_Ca_BS"/>
</dbReference>
<dbReference type="Pfam" id="PF13202">
    <property type="entry name" value="EF-hand_5"/>
    <property type="match status" value="1"/>
</dbReference>
<evidence type="ECO:0000256" key="2">
    <source>
        <dbReference type="ARBA" id="ARBA00022737"/>
    </source>
</evidence>
<dbReference type="InterPro" id="IPR051581">
    <property type="entry name" value="Ca-bind"/>
</dbReference>
<gene>
    <name evidence="6" type="ORF">Ctob_013994</name>
</gene>
<evidence type="ECO:0000256" key="3">
    <source>
        <dbReference type="ARBA" id="ARBA00022837"/>
    </source>
</evidence>
<feature type="domain" description="EF-hand" evidence="5">
    <location>
        <begin position="72"/>
        <end position="96"/>
    </location>
</feature>
<dbReference type="GO" id="GO:0005509">
    <property type="term" value="F:calcium ion binding"/>
    <property type="evidence" value="ECO:0007669"/>
    <property type="project" value="InterPro"/>
</dbReference>
<feature type="domain" description="EF-hand" evidence="5">
    <location>
        <begin position="25"/>
        <end position="60"/>
    </location>
</feature>
<proteinExistence type="predicted"/>
<keyword evidence="7" id="KW-1185">Reference proteome</keyword>
<dbReference type="InterPro" id="IPR011992">
    <property type="entry name" value="EF-hand-dom_pair"/>
</dbReference>
<evidence type="ECO:0000313" key="6">
    <source>
        <dbReference type="EMBL" id="KOO25932.1"/>
    </source>
</evidence>
<dbReference type="CDD" id="cd00051">
    <property type="entry name" value="EFh"/>
    <property type="match status" value="1"/>
</dbReference>
<name>A0A0M0JHX2_9EUKA</name>
<accession>A0A0M0JHX2</accession>
<dbReference type="Proteomes" id="UP000037460">
    <property type="component" value="Unassembled WGS sequence"/>
</dbReference>